<evidence type="ECO:0000256" key="1">
    <source>
        <dbReference type="SAM" id="Phobius"/>
    </source>
</evidence>
<dbReference type="EMBL" id="KI517455">
    <property type="protein sequence ID" value="ESQ44492.1"/>
    <property type="molecule type" value="Genomic_DNA"/>
</dbReference>
<organism evidence="2 3">
    <name type="scientific">Eutrema salsugineum</name>
    <name type="common">Saltwater cress</name>
    <name type="synonym">Sisymbrium salsugineum</name>
    <dbReference type="NCBI Taxonomy" id="72664"/>
    <lineage>
        <taxon>Eukaryota</taxon>
        <taxon>Viridiplantae</taxon>
        <taxon>Streptophyta</taxon>
        <taxon>Embryophyta</taxon>
        <taxon>Tracheophyta</taxon>
        <taxon>Spermatophyta</taxon>
        <taxon>Magnoliopsida</taxon>
        <taxon>eudicotyledons</taxon>
        <taxon>Gunneridae</taxon>
        <taxon>Pentapetalae</taxon>
        <taxon>rosids</taxon>
        <taxon>malvids</taxon>
        <taxon>Brassicales</taxon>
        <taxon>Brassicaceae</taxon>
        <taxon>Eutremeae</taxon>
        <taxon>Eutrema</taxon>
    </lineage>
</organism>
<dbReference type="AlphaFoldDB" id="V4LPW4"/>
<sequence length="76" mass="8512">MVMIPKETNKRLRSSGNCICMHFGAVTKFGTTLSNYSALKLNISLYVPKHLITSFIYALSMAMLACAKMKKHDNNI</sequence>
<dbReference type="Gramene" id="ESQ44492">
    <property type="protein sequence ID" value="ESQ44492"/>
    <property type="gene ID" value="EUTSA_v10006350mg"/>
</dbReference>
<dbReference type="Proteomes" id="UP000030689">
    <property type="component" value="Unassembled WGS sequence"/>
</dbReference>
<keyword evidence="1" id="KW-0812">Transmembrane</keyword>
<feature type="transmembrane region" description="Helical" evidence="1">
    <location>
        <begin position="50"/>
        <end position="67"/>
    </location>
</feature>
<evidence type="ECO:0000313" key="2">
    <source>
        <dbReference type="EMBL" id="ESQ44492.1"/>
    </source>
</evidence>
<keyword evidence="1" id="KW-1133">Transmembrane helix</keyword>
<name>V4LPW4_EUTSA</name>
<keyword evidence="3" id="KW-1185">Reference proteome</keyword>
<reference evidence="2 3" key="1">
    <citation type="journal article" date="2013" name="Front. Plant Sci.">
        <title>The Reference Genome of the Halophytic Plant Eutrema salsugineum.</title>
        <authorList>
            <person name="Yang R."/>
            <person name="Jarvis D.E."/>
            <person name="Chen H."/>
            <person name="Beilstein M.A."/>
            <person name="Grimwood J."/>
            <person name="Jenkins J."/>
            <person name="Shu S."/>
            <person name="Prochnik S."/>
            <person name="Xin M."/>
            <person name="Ma C."/>
            <person name="Schmutz J."/>
            <person name="Wing R.A."/>
            <person name="Mitchell-Olds T."/>
            <person name="Schumaker K.S."/>
            <person name="Wang X."/>
        </authorList>
    </citation>
    <scope>NUCLEOTIDE SEQUENCE [LARGE SCALE GENOMIC DNA]</scope>
</reference>
<accession>V4LPW4</accession>
<proteinExistence type="predicted"/>
<evidence type="ECO:0000313" key="3">
    <source>
        <dbReference type="Proteomes" id="UP000030689"/>
    </source>
</evidence>
<protein>
    <submittedName>
        <fullName evidence="2">Uncharacterized protein</fullName>
    </submittedName>
</protein>
<gene>
    <name evidence="2" type="ORF">EUTSA_v10006350mg</name>
</gene>
<keyword evidence="1" id="KW-0472">Membrane</keyword>
<dbReference type="KEGG" id="eus:EUTSA_v10006350mg"/>